<organism evidence="2 3">
    <name type="scientific">Athelia psychrophila</name>
    <dbReference type="NCBI Taxonomy" id="1759441"/>
    <lineage>
        <taxon>Eukaryota</taxon>
        <taxon>Fungi</taxon>
        <taxon>Dikarya</taxon>
        <taxon>Basidiomycota</taxon>
        <taxon>Agaricomycotina</taxon>
        <taxon>Agaricomycetes</taxon>
        <taxon>Agaricomycetidae</taxon>
        <taxon>Atheliales</taxon>
        <taxon>Atheliaceae</taxon>
        <taxon>Athelia</taxon>
    </lineage>
</organism>
<dbReference type="Proteomes" id="UP000076532">
    <property type="component" value="Unassembled WGS sequence"/>
</dbReference>
<protein>
    <submittedName>
        <fullName evidence="2">Uncharacterized protein</fullName>
    </submittedName>
</protein>
<evidence type="ECO:0000256" key="1">
    <source>
        <dbReference type="SAM" id="MobiDB-lite"/>
    </source>
</evidence>
<dbReference type="Gene3D" id="3.40.50.1820">
    <property type="entry name" value="alpha/beta hydrolase"/>
    <property type="match status" value="1"/>
</dbReference>
<dbReference type="EMBL" id="KV417581">
    <property type="protein sequence ID" value="KZP17565.1"/>
    <property type="molecule type" value="Genomic_DNA"/>
</dbReference>
<accession>A0A166G867</accession>
<dbReference type="InterPro" id="IPR029058">
    <property type="entry name" value="AB_hydrolase_fold"/>
</dbReference>
<dbReference type="OrthoDB" id="2373480at2759"/>
<reference evidence="2 3" key="1">
    <citation type="journal article" date="2016" name="Mol. Biol. Evol.">
        <title>Comparative Genomics of Early-Diverging Mushroom-Forming Fungi Provides Insights into the Origins of Lignocellulose Decay Capabilities.</title>
        <authorList>
            <person name="Nagy L.G."/>
            <person name="Riley R."/>
            <person name="Tritt A."/>
            <person name="Adam C."/>
            <person name="Daum C."/>
            <person name="Floudas D."/>
            <person name="Sun H."/>
            <person name="Yadav J.S."/>
            <person name="Pangilinan J."/>
            <person name="Larsson K.H."/>
            <person name="Matsuura K."/>
            <person name="Barry K."/>
            <person name="Labutti K."/>
            <person name="Kuo R."/>
            <person name="Ohm R.A."/>
            <person name="Bhattacharya S.S."/>
            <person name="Shirouzu T."/>
            <person name="Yoshinaga Y."/>
            <person name="Martin F.M."/>
            <person name="Grigoriev I.V."/>
            <person name="Hibbett D.S."/>
        </authorList>
    </citation>
    <scope>NUCLEOTIDE SEQUENCE [LARGE SCALE GENOMIC DNA]</scope>
    <source>
        <strain evidence="2 3">CBS 109695</strain>
    </source>
</reference>
<dbReference type="AlphaFoldDB" id="A0A166G867"/>
<evidence type="ECO:0000313" key="3">
    <source>
        <dbReference type="Proteomes" id="UP000076532"/>
    </source>
</evidence>
<keyword evidence="3" id="KW-1185">Reference proteome</keyword>
<gene>
    <name evidence="2" type="ORF">FIBSPDRAFT_1046742</name>
</gene>
<name>A0A166G867_9AGAM</name>
<proteinExistence type="predicted"/>
<evidence type="ECO:0000313" key="2">
    <source>
        <dbReference type="EMBL" id="KZP17565.1"/>
    </source>
</evidence>
<feature type="region of interest" description="Disordered" evidence="1">
    <location>
        <begin position="89"/>
        <end position="108"/>
    </location>
</feature>
<sequence>MARFLADNLRSGCDLMATFYTLDDYTDLCTCFTQDTTSVEFVTETGGTGHVDTMLAMLNSATEWLDLRLNGTAPAAGCSKVSYFEPGNPLKREEADGANATRTALATP</sequence>